<dbReference type="OMA" id="DKWGIPT"/>
<dbReference type="Gene3D" id="3.40.50.10420">
    <property type="entry name" value="NagB/RpiA/CoA transferase-like"/>
    <property type="match status" value="1"/>
</dbReference>
<feature type="binding site" evidence="6">
    <location>
        <position position="63"/>
    </location>
    <ligand>
        <name>substrate</name>
    </ligand>
</feature>
<dbReference type="GO" id="GO:0009396">
    <property type="term" value="P:folic acid-containing compound biosynthetic process"/>
    <property type="evidence" value="ECO:0007669"/>
    <property type="project" value="EnsemblFungi"/>
</dbReference>
<dbReference type="InParanoid" id="A5DWB9"/>
<keyword evidence="2 6" id="KW-0547">Nucleotide-binding</keyword>
<dbReference type="GO" id="GO:0046872">
    <property type="term" value="F:metal ion binding"/>
    <property type="evidence" value="ECO:0007669"/>
    <property type="project" value="UniProtKB-KW"/>
</dbReference>
<gene>
    <name evidence="8" type="ORF">LELG_01655</name>
</gene>
<comment type="cofactor">
    <cofactor evidence="7">
        <name>Mg(2+)</name>
        <dbReference type="ChEBI" id="CHEBI:18420"/>
    </cofactor>
</comment>
<keyword evidence="7" id="KW-0460">Magnesium</keyword>
<dbReference type="GO" id="GO:0030272">
    <property type="term" value="F:5-formyltetrahydrofolate cyclo-ligase activity"/>
    <property type="evidence" value="ECO:0007669"/>
    <property type="project" value="UniProtKB-EC"/>
</dbReference>
<dbReference type="GeneID" id="5234349"/>
<comment type="catalytic activity">
    <reaction evidence="4 7">
        <text>(6S)-5-formyl-5,6,7,8-tetrahydrofolate + ATP = (6R)-5,10-methenyltetrahydrofolate + ADP + phosphate</text>
        <dbReference type="Rhea" id="RHEA:10488"/>
        <dbReference type="ChEBI" id="CHEBI:30616"/>
        <dbReference type="ChEBI" id="CHEBI:43474"/>
        <dbReference type="ChEBI" id="CHEBI:57455"/>
        <dbReference type="ChEBI" id="CHEBI:57457"/>
        <dbReference type="ChEBI" id="CHEBI:456216"/>
        <dbReference type="EC" id="6.3.3.2"/>
    </reaction>
</comment>
<sequence>MLSREAIKVAKKLLRVKIKHKLATISQESLSQQSQEILDRLVQSPIFKNAQKVALFMNMPDLEVKTLPIIQECYNQKKEVYLPRCNTISVPNRKRNYLSMLNVPTFQDILELRPQGKYQLLEPIEGKDALDSGDLDLILMPGVAFNQQRERLGHGAGFYDEYLYTYKTKWEHLPLLVGLALEEQITTNGLIPVELHDFKLDQIITPSNTFTKIEGI</sequence>
<dbReference type="InterPro" id="IPR002698">
    <property type="entry name" value="FTHF_cligase"/>
</dbReference>
<evidence type="ECO:0000313" key="8">
    <source>
        <dbReference type="EMBL" id="EDK43477.1"/>
    </source>
</evidence>
<feature type="binding site" evidence="6">
    <location>
        <begin position="11"/>
        <end position="15"/>
    </location>
    <ligand>
        <name>ATP</name>
        <dbReference type="ChEBI" id="CHEBI:30616"/>
    </ligand>
</feature>
<dbReference type="FunCoup" id="A5DWB9">
    <property type="interactions" value="206"/>
</dbReference>
<dbReference type="InterPro" id="IPR037171">
    <property type="entry name" value="NagB/RpiA_transferase-like"/>
</dbReference>
<keyword evidence="9" id="KW-1185">Reference proteome</keyword>
<dbReference type="eggNOG" id="KOG3093">
    <property type="taxonomic scope" value="Eukaryota"/>
</dbReference>
<name>A5DWB9_LODEL</name>
<dbReference type="SUPFAM" id="SSF100950">
    <property type="entry name" value="NagB/RpiA/CoA transferase-like"/>
    <property type="match status" value="1"/>
</dbReference>
<comment type="similarity">
    <text evidence="1 7">Belongs to the 5-formyltetrahydrofolate cyclo-ligase family.</text>
</comment>
<evidence type="ECO:0000256" key="6">
    <source>
        <dbReference type="PIRSR" id="PIRSR006806-1"/>
    </source>
</evidence>
<dbReference type="GO" id="GO:0005524">
    <property type="term" value="F:ATP binding"/>
    <property type="evidence" value="ECO:0007669"/>
    <property type="project" value="UniProtKB-KW"/>
</dbReference>
<dbReference type="Pfam" id="PF01812">
    <property type="entry name" value="5-FTHF_cyc-lig"/>
    <property type="match status" value="1"/>
</dbReference>
<dbReference type="KEGG" id="lel:PVL30_001627"/>
<evidence type="ECO:0000256" key="7">
    <source>
        <dbReference type="RuleBase" id="RU361279"/>
    </source>
</evidence>
<evidence type="ECO:0000313" key="9">
    <source>
        <dbReference type="Proteomes" id="UP000001996"/>
    </source>
</evidence>
<dbReference type="GO" id="GO:0035999">
    <property type="term" value="P:tetrahydrofolate interconversion"/>
    <property type="evidence" value="ECO:0007669"/>
    <property type="project" value="TreeGrafter"/>
</dbReference>
<dbReference type="EMBL" id="CH981525">
    <property type="protein sequence ID" value="EDK43477.1"/>
    <property type="molecule type" value="Genomic_DNA"/>
</dbReference>
<protein>
    <recommendedName>
        <fullName evidence="5 7">5-formyltetrahydrofolate cyclo-ligase</fullName>
        <ecNumber evidence="5 7">6.3.3.2</ecNumber>
    </recommendedName>
</protein>
<reference evidence="8 9" key="1">
    <citation type="journal article" date="2009" name="Nature">
        <title>Evolution of pathogenicity and sexual reproduction in eight Candida genomes.</title>
        <authorList>
            <person name="Butler G."/>
            <person name="Rasmussen M.D."/>
            <person name="Lin M.F."/>
            <person name="Santos M.A."/>
            <person name="Sakthikumar S."/>
            <person name="Munro C.A."/>
            <person name="Rheinbay E."/>
            <person name="Grabherr M."/>
            <person name="Forche A."/>
            <person name="Reedy J.L."/>
            <person name="Agrafioti I."/>
            <person name="Arnaud M.B."/>
            <person name="Bates S."/>
            <person name="Brown A.J."/>
            <person name="Brunke S."/>
            <person name="Costanzo M.C."/>
            <person name="Fitzpatrick D.A."/>
            <person name="de Groot P.W."/>
            <person name="Harris D."/>
            <person name="Hoyer L.L."/>
            <person name="Hube B."/>
            <person name="Klis F.M."/>
            <person name="Kodira C."/>
            <person name="Lennard N."/>
            <person name="Logue M.E."/>
            <person name="Martin R."/>
            <person name="Neiman A.M."/>
            <person name="Nikolaou E."/>
            <person name="Quail M.A."/>
            <person name="Quinn J."/>
            <person name="Santos M.C."/>
            <person name="Schmitzberger F.F."/>
            <person name="Sherlock G."/>
            <person name="Shah P."/>
            <person name="Silverstein K.A."/>
            <person name="Skrzypek M.S."/>
            <person name="Soll D."/>
            <person name="Staggs R."/>
            <person name="Stansfield I."/>
            <person name="Stumpf M.P."/>
            <person name="Sudbery P.E."/>
            <person name="Srikantha T."/>
            <person name="Zeng Q."/>
            <person name="Berman J."/>
            <person name="Berriman M."/>
            <person name="Heitman J."/>
            <person name="Gow N.A."/>
            <person name="Lorenz M.C."/>
            <person name="Birren B.W."/>
            <person name="Kellis M."/>
            <person name="Cuomo C.A."/>
        </authorList>
    </citation>
    <scope>NUCLEOTIDE SEQUENCE [LARGE SCALE GENOMIC DNA]</scope>
    <source>
        <strain evidence="9">ATCC 11503 / BCRC 21390 / CBS 2605 / JCM 1781 / NBRC 1676 / NRRL YB-4239</strain>
    </source>
</reference>
<dbReference type="GO" id="GO:0005739">
    <property type="term" value="C:mitochondrion"/>
    <property type="evidence" value="ECO:0007669"/>
    <property type="project" value="TreeGrafter"/>
</dbReference>
<feature type="binding site" evidence="6">
    <location>
        <position position="57"/>
    </location>
    <ligand>
        <name>substrate</name>
    </ligand>
</feature>
<keyword evidence="7" id="KW-0479">Metal-binding</keyword>
<dbReference type="AlphaFoldDB" id="A5DWB9"/>
<dbReference type="PANTHER" id="PTHR23407:SF1">
    <property type="entry name" value="5-FORMYLTETRAHYDROFOLATE CYCLO-LIGASE"/>
    <property type="match status" value="1"/>
</dbReference>
<dbReference type="PANTHER" id="PTHR23407">
    <property type="entry name" value="ATPASE INHIBITOR/5-FORMYLTETRAHYDROFOLATE CYCLO-LIGASE"/>
    <property type="match status" value="1"/>
</dbReference>
<evidence type="ECO:0000256" key="4">
    <source>
        <dbReference type="ARBA" id="ARBA00036539"/>
    </source>
</evidence>
<evidence type="ECO:0000256" key="2">
    <source>
        <dbReference type="ARBA" id="ARBA00022741"/>
    </source>
</evidence>
<dbReference type="VEuPathDB" id="FungiDB:LELG_01655"/>
<dbReference type="NCBIfam" id="TIGR02727">
    <property type="entry name" value="MTHFS_bact"/>
    <property type="match status" value="1"/>
</dbReference>
<dbReference type="Proteomes" id="UP000001996">
    <property type="component" value="Unassembled WGS sequence"/>
</dbReference>
<feature type="binding site" evidence="6">
    <location>
        <begin position="151"/>
        <end position="159"/>
    </location>
    <ligand>
        <name>ATP</name>
        <dbReference type="ChEBI" id="CHEBI:30616"/>
    </ligand>
</feature>
<dbReference type="PIRSF" id="PIRSF006806">
    <property type="entry name" value="FTHF_cligase"/>
    <property type="match status" value="1"/>
</dbReference>
<evidence type="ECO:0000256" key="3">
    <source>
        <dbReference type="ARBA" id="ARBA00022840"/>
    </source>
</evidence>
<evidence type="ECO:0000256" key="1">
    <source>
        <dbReference type="ARBA" id="ARBA00010638"/>
    </source>
</evidence>
<dbReference type="HOGENOM" id="CLU_066245_2_1_1"/>
<proteinExistence type="inferred from homology"/>
<accession>A5DWB9</accession>
<evidence type="ECO:0000256" key="5">
    <source>
        <dbReference type="ARBA" id="ARBA00038966"/>
    </source>
</evidence>
<organism evidence="8 9">
    <name type="scientific">Lodderomyces elongisporus (strain ATCC 11503 / CBS 2605 / JCM 1781 / NBRC 1676 / NRRL YB-4239)</name>
    <name type="common">Yeast</name>
    <name type="synonym">Saccharomyces elongisporus</name>
    <dbReference type="NCBI Taxonomy" id="379508"/>
    <lineage>
        <taxon>Eukaryota</taxon>
        <taxon>Fungi</taxon>
        <taxon>Dikarya</taxon>
        <taxon>Ascomycota</taxon>
        <taxon>Saccharomycotina</taxon>
        <taxon>Pichiomycetes</taxon>
        <taxon>Debaryomycetaceae</taxon>
        <taxon>Candida/Lodderomyces clade</taxon>
        <taxon>Lodderomyces</taxon>
    </lineage>
</organism>
<dbReference type="OrthoDB" id="2015992at2759"/>
<dbReference type="InterPro" id="IPR024185">
    <property type="entry name" value="FTHF_cligase-like_sf"/>
</dbReference>
<dbReference type="STRING" id="379508.A5DWB9"/>
<dbReference type="EC" id="6.3.3.2" evidence="5 7"/>
<keyword evidence="3 6" id="KW-0067">ATP-binding</keyword>